<name>E9DIS0_COCPS</name>
<keyword evidence="3" id="KW-1185">Reference proteome</keyword>
<feature type="compositionally biased region" description="Basic and acidic residues" evidence="1">
    <location>
        <begin position="41"/>
        <end position="50"/>
    </location>
</feature>
<gene>
    <name evidence="2" type="ORF">CPSG_09713</name>
</gene>
<dbReference type="AlphaFoldDB" id="E9DIS0"/>
<dbReference type="VEuPathDB" id="FungiDB:CPSG_09713"/>
<reference evidence="3" key="1">
    <citation type="journal article" date="2010" name="Genome Res.">
        <title>Population genomic sequencing of Coccidioides fungi reveals recent hybridization and transposon control.</title>
        <authorList>
            <person name="Neafsey D.E."/>
            <person name="Barker B.M."/>
            <person name="Sharpton T.J."/>
            <person name="Stajich J.E."/>
            <person name="Park D.J."/>
            <person name="Whiston E."/>
            <person name="Hung C.-Y."/>
            <person name="McMahan C."/>
            <person name="White J."/>
            <person name="Sykes S."/>
            <person name="Heiman D."/>
            <person name="Young S."/>
            <person name="Zeng Q."/>
            <person name="Abouelleil A."/>
            <person name="Aftuck L."/>
            <person name="Bessette D."/>
            <person name="Brown A."/>
            <person name="FitzGerald M."/>
            <person name="Lui A."/>
            <person name="Macdonald J.P."/>
            <person name="Priest M."/>
            <person name="Orbach M.J."/>
            <person name="Galgiani J.N."/>
            <person name="Kirkland T.N."/>
            <person name="Cole G.T."/>
            <person name="Birren B.W."/>
            <person name="Henn M.R."/>
            <person name="Taylor J.W."/>
            <person name="Rounsley S.D."/>
        </authorList>
    </citation>
    <scope>NUCLEOTIDE SEQUENCE [LARGE SCALE GENOMIC DNA]</scope>
    <source>
        <strain evidence="3">RMSCC 757 / Silveira</strain>
    </source>
</reference>
<sequence>MDYAVQPTDWRQPEVRLWSTIECASGTSSSDESVAGRARPPARESRRARWADPSSQIGRVFETDEINYRLQPFGGPPWPRGRACWVKRTSWGRPLDRQG</sequence>
<organism evidence="3">
    <name type="scientific">Coccidioides posadasii (strain RMSCC 757 / Silveira)</name>
    <name type="common">Valley fever fungus</name>
    <dbReference type="NCBI Taxonomy" id="443226"/>
    <lineage>
        <taxon>Eukaryota</taxon>
        <taxon>Fungi</taxon>
        <taxon>Dikarya</taxon>
        <taxon>Ascomycota</taxon>
        <taxon>Pezizomycotina</taxon>
        <taxon>Eurotiomycetes</taxon>
        <taxon>Eurotiomycetidae</taxon>
        <taxon>Onygenales</taxon>
        <taxon>Onygenaceae</taxon>
        <taxon>Coccidioides</taxon>
    </lineage>
</organism>
<accession>E9DIS0</accession>
<protein>
    <submittedName>
        <fullName evidence="2">Predicted protein</fullName>
    </submittedName>
</protein>
<dbReference type="HOGENOM" id="CLU_2320173_0_0_1"/>
<evidence type="ECO:0000313" key="3">
    <source>
        <dbReference type="Proteomes" id="UP000002497"/>
    </source>
</evidence>
<dbReference type="Proteomes" id="UP000002497">
    <property type="component" value="Unassembled WGS sequence"/>
</dbReference>
<reference evidence="3" key="2">
    <citation type="submission" date="2010-03" db="EMBL/GenBank/DDBJ databases">
        <title>The genome sequence of Coccidioides posadasii strain Silveira.</title>
        <authorList>
            <consortium name="The Broad Institute Genome Sequencing Center for Infectious Disease"/>
            <person name="Neafsey D."/>
            <person name="Orbach M."/>
            <person name="Henn M.R."/>
            <person name="Cole G.T."/>
            <person name="Galgiani J."/>
            <person name="Gardner M.J."/>
            <person name="Kirkland T.N."/>
            <person name="Taylor J.W."/>
            <person name="Young S.K."/>
            <person name="Zeng Q."/>
            <person name="Koehrsen M."/>
            <person name="Alvarado L."/>
            <person name="Berlin A."/>
            <person name="Borenstein D."/>
            <person name="Chapman S.B."/>
            <person name="Chen Z."/>
            <person name="Engels R."/>
            <person name="Freedman E."/>
            <person name="Gellesch M."/>
            <person name="Goldberg J."/>
            <person name="Griggs A."/>
            <person name="Gujja S."/>
            <person name="Heilman E."/>
            <person name="Heiman D."/>
            <person name="Howarth C."/>
            <person name="Jen D."/>
            <person name="Larson L."/>
            <person name="Mehta T."/>
            <person name="Neiman D."/>
            <person name="Park D."/>
            <person name="Pearson M."/>
            <person name="Richards J."/>
            <person name="Roberts A."/>
            <person name="Saif S."/>
            <person name="Shea T."/>
            <person name="Shenoy N."/>
            <person name="Sisk P."/>
            <person name="Stolte C."/>
            <person name="Sykes S."/>
            <person name="Walk T."/>
            <person name="White J."/>
            <person name="Yandava C."/>
            <person name="Haas B."/>
            <person name="Nusbaum C."/>
            <person name="Birren B."/>
        </authorList>
    </citation>
    <scope>NUCLEOTIDE SEQUENCE [LARGE SCALE GENOMIC DNA]</scope>
    <source>
        <strain evidence="3">RMSCC 757 / Silveira</strain>
    </source>
</reference>
<evidence type="ECO:0000313" key="2">
    <source>
        <dbReference type="EMBL" id="EFW13674.1"/>
    </source>
</evidence>
<evidence type="ECO:0000256" key="1">
    <source>
        <dbReference type="SAM" id="MobiDB-lite"/>
    </source>
</evidence>
<proteinExistence type="predicted"/>
<feature type="region of interest" description="Disordered" evidence="1">
    <location>
        <begin position="24"/>
        <end position="51"/>
    </location>
</feature>
<dbReference type="EMBL" id="GL636512">
    <property type="protein sequence ID" value="EFW13674.1"/>
    <property type="molecule type" value="Genomic_DNA"/>
</dbReference>